<evidence type="ECO:0000256" key="1">
    <source>
        <dbReference type="ARBA" id="ARBA00007952"/>
    </source>
</evidence>
<dbReference type="Proteomes" id="UP000002630">
    <property type="component" value="Linkage Group LG23"/>
</dbReference>
<dbReference type="InterPro" id="IPR001341">
    <property type="entry name" value="Asp_kinase"/>
</dbReference>
<dbReference type="SUPFAM" id="SSF55021">
    <property type="entry name" value="ACT-like"/>
    <property type="match status" value="2"/>
</dbReference>
<dbReference type="Pfam" id="PF22468">
    <property type="entry name" value="ACT_9"/>
    <property type="match status" value="2"/>
</dbReference>
<keyword evidence="3 16" id="KW-0808">Transferase</keyword>
<evidence type="ECO:0000256" key="3">
    <source>
        <dbReference type="ARBA" id="ARBA00022679"/>
    </source>
</evidence>
<evidence type="ECO:0000256" key="7">
    <source>
        <dbReference type="ARBA" id="ARBA00022840"/>
    </source>
</evidence>
<evidence type="ECO:0000256" key="9">
    <source>
        <dbReference type="ARBA" id="ARBA00023002"/>
    </source>
</evidence>
<evidence type="ECO:0000256" key="6">
    <source>
        <dbReference type="ARBA" id="ARBA00022777"/>
    </source>
</evidence>
<comment type="function">
    <text evidence="13">Bifunctional aspartate kinase and homoserine dehydrogenase that catalyzes the first and the third steps toward the synthesis of lysine, methionine and threonine from aspartate.</text>
</comment>
<keyword evidence="8" id="KW-0521">NADP</keyword>
<dbReference type="FunFam" id="3.30.2130.10:FF:000001">
    <property type="entry name" value="Bifunctional aspartokinase/homoserine dehydrogenase"/>
    <property type="match status" value="1"/>
</dbReference>
<keyword evidence="5" id="KW-0547">Nucleotide-binding</keyword>
<keyword evidence="4" id="KW-0479">Metal-binding</keyword>
<dbReference type="Gene3D" id="3.30.2130.10">
    <property type="entry name" value="VC0802-like"/>
    <property type="match status" value="1"/>
</dbReference>
<dbReference type="InterPro" id="IPR018042">
    <property type="entry name" value="Aspartate_kinase_CS"/>
</dbReference>
<evidence type="ECO:0000256" key="2">
    <source>
        <dbReference type="ARBA" id="ARBA00010046"/>
    </source>
</evidence>
<dbReference type="PANTHER" id="PTHR43070">
    <property type="match status" value="1"/>
</dbReference>
<evidence type="ECO:0000256" key="12">
    <source>
        <dbReference type="ARBA" id="ARBA00029440"/>
    </source>
</evidence>
<sequence>MTAAATDTSAASASVCAGEDMPWMVNKFGGTSVASAEAMRMVKDIVMGQVETRGDAGKMAVVVSAMGGKPKVTDLLLNSVALAAAGKREGSEAVLTSIRAKHSQAIELLGLPAEDSERIQAVVESDLSDIRVLLKAVHLMRHEDAKMRELVSGFGEVWSSQILCALLNKNSEGRRFCFLNARRVLIVADPPEGEAMSTSPGPEIDWDASLSKLGDFLSSEEAKSCPTGIVITGFVASTKAGVATTLQRDGSDYSASIFGKLLQASAVQIWTDVDGVLSADPRKVPEAKVLPEVSFNEAVELAYFGAKVIHPKTMQPAVTAGIPIFIKNTFNPAFPGTRIFTSSTATKDRRRCICGFSTMDNIALLNLEGMGMAGHPGVAARLFGALQRVGISVILISQASSEHSISVAIEAAGAAVAKKVTEEAFAVEIRSETVAVDVISPCCIVAAIGDGMSHTTGVSGRFFEALGSASINVLAIAQGCSERNISCVVEQRQSAKALRAVHAAFLLSHLTVSVGVVGTGTIGASLLGMLVEQREVLRTQFHLDLQIRAVANADKMFLSGTPINLARWNDSLNAPPGVEEEREGMRGLGANPCDYGDGADGGGDTGCAQPLDVPAFVDFVKSDHLPHSVIVDCSTADGATSDHASWLSLGLHVVSSNKLASGGALGSYHELLQARDTSPASYHYETTVGGALPVVSTLQNLRSAGDEVLRIEGVLSAFLSYVFNRISPGPDCSSSSGGGGSGKQQEEPVAFSKACWEAAEQGLMDLGDVVKDLGCEDQRRVLLILGREMGLELEESDVKLEPVLDVSNEVGGGETVARVSALDAEMKRRVEAASGAGKVLRYIIKVECNGANGREEATAGIREVEMSHPYAGLKGAAFCVMYQTKRMGESTPMILQGPMGGPETVASGLLADLLRVCTSLGARDRGHGHLMKSASSVGLAGASRS</sequence>
<dbReference type="UniPathway" id="UPA00050">
    <property type="reaction ID" value="UER00063"/>
</dbReference>
<dbReference type="InterPro" id="IPR036393">
    <property type="entry name" value="AceGlu_kinase-like_sf"/>
</dbReference>
<dbReference type="UniPathway" id="UPA00051">
    <property type="reaction ID" value="UER00462"/>
</dbReference>
<dbReference type="EMBL" id="FN647705">
    <property type="protein sequence ID" value="CBJ48947.1"/>
    <property type="molecule type" value="Genomic_DNA"/>
</dbReference>
<dbReference type="Pfam" id="PF00742">
    <property type="entry name" value="Homoserine_dh"/>
    <property type="match status" value="1"/>
</dbReference>
<protein>
    <submittedName>
        <fullName evidence="16">Aspartate kinase/homoserine dehydrogenase</fullName>
        <ecNumber evidence="16">2.7.2.4</ecNumber>
    </submittedName>
</protein>
<evidence type="ECO:0000313" key="16">
    <source>
        <dbReference type="EMBL" id="CBJ48947.1"/>
    </source>
</evidence>
<evidence type="ECO:0000259" key="15">
    <source>
        <dbReference type="PROSITE" id="PS51671"/>
    </source>
</evidence>
<dbReference type="OMA" id="VTCNKIA"/>
<dbReference type="InterPro" id="IPR054352">
    <property type="entry name" value="ACT_Aspartokinase"/>
</dbReference>
<dbReference type="PANTHER" id="PTHR43070:SF5">
    <property type="entry name" value="HOMOSERINE DEHYDROGENASE"/>
    <property type="match status" value="1"/>
</dbReference>
<dbReference type="NCBIfam" id="TIGR00657">
    <property type="entry name" value="asp_kinases"/>
    <property type="match status" value="1"/>
</dbReference>
<dbReference type="Pfam" id="PF00696">
    <property type="entry name" value="AA_kinase"/>
    <property type="match status" value="1"/>
</dbReference>
<feature type="domain" description="ACT" evidence="15">
    <location>
        <begin position="367"/>
        <end position="441"/>
    </location>
</feature>
<dbReference type="GO" id="GO:0009090">
    <property type="term" value="P:homoserine biosynthetic process"/>
    <property type="evidence" value="ECO:0007669"/>
    <property type="project" value="TreeGrafter"/>
</dbReference>
<proteinExistence type="inferred from homology"/>
<dbReference type="InterPro" id="IPR001342">
    <property type="entry name" value="HDH_cat"/>
</dbReference>
<dbReference type="InterPro" id="IPR045865">
    <property type="entry name" value="ACT-like_dom_sf"/>
</dbReference>
<dbReference type="GO" id="GO:0004072">
    <property type="term" value="F:aspartate kinase activity"/>
    <property type="evidence" value="ECO:0007669"/>
    <property type="project" value="UniProtKB-EC"/>
</dbReference>
<dbReference type="GO" id="GO:0009088">
    <property type="term" value="P:threonine biosynthetic process"/>
    <property type="evidence" value="ECO:0007669"/>
    <property type="project" value="UniProtKB-UniPathway"/>
</dbReference>
<evidence type="ECO:0000313" key="17">
    <source>
        <dbReference type="Proteomes" id="UP000002630"/>
    </source>
</evidence>
<evidence type="ECO:0000256" key="4">
    <source>
        <dbReference type="ARBA" id="ARBA00022723"/>
    </source>
</evidence>
<dbReference type="GO" id="GO:0046872">
    <property type="term" value="F:metal ion binding"/>
    <property type="evidence" value="ECO:0007669"/>
    <property type="project" value="UniProtKB-KW"/>
</dbReference>
<dbReference type="SUPFAM" id="SSF53633">
    <property type="entry name" value="Carbamate kinase-like"/>
    <property type="match status" value="1"/>
</dbReference>
<keyword evidence="11" id="KW-0915">Sodium</keyword>
<evidence type="ECO:0000256" key="13">
    <source>
        <dbReference type="ARBA" id="ARBA00044938"/>
    </source>
</evidence>
<dbReference type="Gene3D" id="3.30.360.10">
    <property type="entry name" value="Dihydrodipicolinate Reductase, domain 2"/>
    <property type="match status" value="1"/>
</dbReference>
<keyword evidence="6 16" id="KW-0418">Kinase</keyword>
<evidence type="ECO:0000256" key="10">
    <source>
        <dbReference type="ARBA" id="ARBA00023027"/>
    </source>
</evidence>
<gene>
    <name evidence="16" type="primary">AK/HSDH</name>
    <name evidence="16" type="ORF">Esi_0102_0035</name>
</gene>
<keyword evidence="7" id="KW-0067">ATP-binding</keyword>
<dbReference type="STRING" id="2880.D7FGV8"/>
<dbReference type="CDD" id="cd04243">
    <property type="entry name" value="AAK_AK-HSDH-like"/>
    <property type="match status" value="1"/>
</dbReference>
<dbReference type="GO" id="GO:0005524">
    <property type="term" value="F:ATP binding"/>
    <property type="evidence" value="ECO:0007669"/>
    <property type="project" value="UniProtKB-KW"/>
</dbReference>
<dbReference type="OrthoDB" id="67851at2759"/>
<reference evidence="16 17" key="1">
    <citation type="journal article" date="2010" name="Nature">
        <title>The Ectocarpus genome and the independent evolution of multicellularity in brown algae.</title>
        <authorList>
            <person name="Cock J.M."/>
            <person name="Sterck L."/>
            <person name="Rouze P."/>
            <person name="Scornet D."/>
            <person name="Allen A.E."/>
            <person name="Amoutzias G."/>
            <person name="Anthouard V."/>
            <person name="Artiguenave F."/>
            <person name="Aury J.M."/>
            <person name="Badger J.H."/>
            <person name="Beszteri B."/>
            <person name="Billiau K."/>
            <person name="Bonnet E."/>
            <person name="Bothwell J.H."/>
            <person name="Bowler C."/>
            <person name="Boyen C."/>
            <person name="Brownlee C."/>
            <person name="Carrano C.J."/>
            <person name="Charrier B."/>
            <person name="Cho G.Y."/>
            <person name="Coelho S.M."/>
            <person name="Collen J."/>
            <person name="Corre E."/>
            <person name="Da Silva C."/>
            <person name="Delage L."/>
            <person name="Delaroque N."/>
            <person name="Dittami S.M."/>
            <person name="Doulbeau S."/>
            <person name="Elias M."/>
            <person name="Farnham G."/>
            <person name="Gachon C.M."/>
            <person name="Gschloessl B."/>
            <person name="Heesch S."/>
            <person name="Jabbari K."/>
            <person name="Jubin C."/>
            <person name="Kawai H."/>
            <person name="Kimura K."/>
            <person name="Kloareg B."/>
            <person name="Kupper F.C."/>
            <person name="Lang D."/>
            <person name="Le Bail A."/>
            <person name="Leblanc C."/>
            <person name="Lerouge P."/>
            <person name="Lohr M."/>
            <person name="Lopez P.J."/>
            <person name="Martens C."/>
            <person name="Maumus F."/>
            <person name="Michel G."/>
            <person name="Miranda-Saavedra D."/>
            <person name="Morales J."/>
            <person name="Moreau H."/>
            <person name="Motomura T."/>
            <person name="Nagasato C."/>
            <person name="Napoli C.A."/>
            <person name="Nelson D.R."/>
            <person name="Nyvall-Collen P."/>
            <person name="Peters A.F."/>
            <person name="Pommier C."/>
            <person name="Potin P."/>
            <person name="Poulain J."/>
            <person name="Quesneville H."/>
            <person name="Read B."/>
            <person name="Rensing S.A."/>
            <person name="Ritter A."/>
            <person name="Rousvoal S."/>
            <person name="Samanta M."/>
            <person name="Samson G."/>
            <person name="Schroeder D.C."/>
            <person name="Segurens B."/>
            <person name="Strittmatter M."/>
            <person name="Tonon T."/>
            <person name="Tregear J.W."/>
            <person name="Valentin K."/>
            <person name="von Dassow P."/>
            <person name="Yamagishi T."/>
            <person name="Van de Peer Y."/>
            <person name="Wincker P."/>
        </authorList>
    </citation>
    <scope>NUCLEOTIDE SEQUENCE [LARGE SCALE GENOMIC DNA]</scope>
    <source>
        <strain evidence="17">Ec32 / CCAP1310/4</strain>
    </source>
</reference>
<dbReference type="PROSITE" id="PS51671">
    <property type="entry name" value="ACT"/>
    <property type="match status" value="1"/>
</dbReference>
<dbReference type="InterPro" id="IPR011147">
    <property type="entry name" value="Bifunc_Aspkin/hSer_DH"/>
</dbReference>
<dbReference type="InParanoid" id="D7FGV8"/>
<dbReference type="EMBL" id="FN649748">
    <property type="protein sequence ID" value="CBJ48947.1"/>
    <property type="molecule type" value="Genomic_DNA"/>
</dbReference>
<evidence type="ECO:0000256" key="14">
    <source>
        <dbReference type="ARBA" id="ARBA00048561"/>
    </source>
</evidence>
<organism evidence="16 17">
    <name type="scientific">Ectocarpus siliculosus</name>
    <name type="common">Brown alga</name>
    <name type="synonym">Conferva siliculosa</name>
    <dbReference type="NCBI Taxonomy" id="2880"/>
    <lineage>
        <taxon>Eukaryota</taxon>
        <taxon>Sar</taxon>
        <taxon>Stramenopiles</taxon>
        <taxon>Ochrophyta</taxon>
        <taxon>PX clade</taxon>
        <taxon>Phaeophyceae</taxon>
        <taxon>Ectocarpales</taxon>
        <taxon>Ectocarpaceae</taxon>
        <taxon>Ectocarpus</taxon>
    </lineage>
</organism>
<dbReference type="CDD" id="cd04921">
    <property type="entry name" value="ACT_AKi-HSDH-ThrA-like_1"/>
    <property type="match status" value="1"/>
</dbReference>
<comment type="catalytic activity">
    <reaction evidence="14">
        <text>L-aspartate + ATP = 4-phospho-L-aspartate + ADP</text>
        <dbReference type="Rhea" id="RHEA:23776"/>
        <dbReference type="ChEBI" id="CHEBI:29991"/>
        <dbReference type="ChEBI" id="CHEBI:30616"/>
        <dbReference type="ChEBI" id="CHEBI:57535"/>
        <dbReference type="ChEBI" id="CHEBI:456216"/>
        <dbReference type="EC" id="2.7.2.4"/>
    </reaction>
    <physiologicalReaction direction="left-to-right" evidence="14">
        <dbReference type="Rhea" id="RHEA:23777"/>
    </physiologicalReaction>
</comment>
<dbReference type="InterPro" id="IPR002912">
    <property type="entry name" value="ACT_dom"/>
</dbReference>
<evidence type="ECO:0000256" key="8">
    <source>
        <dbReference type="ARBA" id="ARBA00022857"/>
    </source>
</evidence>
<dbReference type="InterPro" id="IPR036291">
    <property type="entry name" value="NAD(P)-bd_dom_sf"/>
</dbReference>
<dbReference type="AlphaFoldDB" id="D7FGV8"/>
<dbReference type="SUPFAM" id="SSF51735">
    <property type="entry name" value="NAD(P)-binding Rossmann-fold domains"/>
    <property type="match status" value="2"/>
</dbReference>
<keyword evidence="10" id="KW-0520">NAD</keyword>
<dbReference type="eggNOG" id="ENOG502QQBK">
    <property type="taxonomic scope" value="Eukaryota"/>
</dbReference>
<dbReference type="GO" id="GO:0004412">
    <property type="term" value="F:homoserine dehydrogenase activity"/>
    <property type="evidence" value="ECO:0007669"/>
    <property type="project" value="InterPro"/>
</dbReference>
<comment type="pathway">
    <text evidence="12">Amino-acid biosynthesis.</text>
</comment>
<name>D7FGV8_ECTSI</name>
<dbReference type="PROSITE" id="PS00324">
    <property type="entry name" value="ASPARTOKINASE"/>
    <property type="match status" value="1"/>
</dbReference>
<comment type="similarity">
    <text evidence="1">In the C-terminal section; belongs to the homoserine dehydrogenase family.</text>
</comment>
<dbReference type="Gene3D" id="3.40.50.720">
    <property type="entry name" value="NAD(P)-binding Rossmann-like Domain"/>
    <property type="match status" value="1"/>
</dbReference>
<keyword evidence="17" id="KW-1185">Reference proteome</keyword>
<evidence type="ECO:0000256" key="11">
    <source>
        <dbReference type="ARBA" id="ARBA00023053"/>
    </source>
</evidence>
<keyword evidence="9" id="KW-0560">Oxidoreductase</keyword>
<dbReference type="SUPFAM" id="SSF55347">
    <property type="entry name" value="Glyceraldehyde-3-phosphate dehydrogenase-like, C-terminal domain"/>
    <property type="match status" value="1"/>
</dbReference>
<comment type="similarity">
    <text evidence="2">In the N-terminal section; belongs to the aspartokinase family.</text>
</comment>
<dbReference type="InterPro" id="IPR001048">
    <property type="entry name" value="Asp/Glu/Uridylate_kinase"/>
</dbReference>
<evidence type="ECO:0000256" key="5">
    <source>
        <dbReference type="ARBA" id="ARBA00022741"/>
    </source>
</evidence>
<dbReference type="EC" id="2.7.2.4" evidence="16"/>
<dbReference type="Gene3D" id="3.40.1160.10">
    <property type="entry name" value="Acetylglutamate kinase-like"/>
    <property type="match status" value="1"/>
</dbReference>
<accession>D7FGV8</accession>